<dbReference type="InterPro" id="IPR008775">
    <property type="entry name" value="Phytyl_CoA_dOase-like"/>
</dbReference>
<keyword evidence="6" id="KW-1185">Reference proteome</keyword>
<accession>A0A507FAY5</accession>
<evidence type="ECO:0000256" key="3">
    <source>
        <dbReference type="ARBA" id="ARBA00022723"/>
    </source>
</evidence>
<dbReference type="PANTHER" id="PTHR20883:SF15">
    <property type="entry name" value="PHYTANOYL-COA DIOXYGENASE DOMAIN-CONTAINING PROTEIN 1"/>
    <property type="match status" value="1"/>
</dbReference>
<proteinExistence type="inferred from homology"/>
<protein>
    <recommendedName>
        <fullName evidence="7">Phytanoyl-CoA dioxygenase</fullName>
    </recommendedName>
</protein>
<sequence>MDAVRTTLNLLASPFTHPRDQEQLAAFERDGFVAIEGFFDEKDSQVLLQRAKELVQQFDLSDHPKTKFSTSRDSHVGDDYFLNSGDKVRYFFEEDALDENGELVVDKSVSINKIGHALHELEPVFREFSTRPRLKDVAKQLGYKRPKVLQSMVIFKNPKIGGEVPPHQDSTFLYTDPPSAVGFWFALQDCTPENGCMWFSKGSHKRHPPLKRFVRDGPNGTKFIDMVPDAALADATAANEEYTCVPTKAGTLVLIHGLVLHKSGHNLSAKSRNIYTFHMIEGEGAAYAADNWLLPTKEMPFMDLYGV</sequence>
<dbReference type="Pfam" id="PF05721">
    <property type="entry name" value="PhyH"/>
    <property type="match status" value="1"/>
</dbReference>
<dbReference type="Proteomes" id="UP000320333">
    <property type="component" value="Unassembled WGS sequence"/>
</dbReference>
<evidence type="ECO:0008006" key="7">
    <source>
        <dbReference type="Google" id="ProtNLM"/>
    </source>
</evidence>
<evidence type="ECO:0000313" key="6">
    <source>
        <dbReference type="Proteomes" id="UP000320333"/>
    </source>
</evidence>
<evidence type="ECO:0000256" key="2">
    <source>
        <dbReference type="ARBA" id="ARBA00005830"/>
    </source>
</evidence>
<name>A0A507FAY5_9FUNG</name>
<keyword evidence="3" id="KW-0479">Metal-binding</keyword>
<comment type="cofactor">
    <cofactor evidence="1">
        <name>Fe cation</name>
        <dbReference type="ChEBI" id="CHEBI:24875"/>
    </cofactor>
</comment>
<gene>
    <name evidence="5" type="ORF">CcCBS67573_g05887</name>
</gene>
<dbReference type="PANTHER" id="PTHR20883">
    <property type="entry name" value="PHYTANOYL-COA DIOXYGENASE DOMAIN CONTAINING 1"/>
    <property type="match status" value="1"/>
</dbReference>
<dbReference type="STRING" id="246404.A0A507FAY5"/>
<dbReference type="OrthoDB" id="445007at2759"/>
<dbReference type="GO" id="GO:0046872">
    <property type="term" value="F:metal ion binding"/>
    <property type="evidence" value="ECO:0007669"/>
    <property type="project" value="UniProtKB-KW"/>
</dbReference>
<comment type="similarity">
    <text evidence="2">Belongs to the PhyH family.</text>
</comment>
<evidence type="ECO:0000256" key="4">
    <source>
        <dbReference type="ARBA" id="ARBA00023004"/>
    </source>
</evidence>
<dbReference type="EMBL" id="QEAP01000229">
    <property type="protein sequence ID" value="TPX72438.1"/>
    <property type="molecule type" value="Genomic_DNA"/>
</dbReference>
<keyword evidence="4" id="KW-0408">Iron</keyword>
<comment type="caution">
    <text evidence="5">The sequence shown here is derived from an EMBL/GenBank/DDBJ whole genome shotgun (WGS) entry which is preliminary data.</text>
</comment>
<dbReference type="SUPFAM" id="SSF51197">
    <property type="entry name" value="Clavaminate synthase-like"/>
    <property type="match status" value="1"/>
</dbReference>
<dbReference type="Gene3D" id="2.60.120.620">
    <property type="entry name" value="q2cbj1_9rhob like domain"/>
    <property type="match status" value="1"/>
</dbReference>
<evidence type="ECO:0000256" key="1">
    <source>
        <dbReference type="ARBA" id="ARBA00001962"/>
    </source>
</evidence>
<evidence type="ECO:0000313" key="5">
    <source>
        <dbReference type="EMBL" id="TPX72438.1"/>
    </source>
</evidence>
<reference evidence="5 6" key="1">
    <citation type="journal article" date="2019" name="Sci. Rep.">
        <title>Comparative genomics of chytrid fungi reveal insights into the obligate biotrophic and pathogenic lifestyle of Synchytrium endobioticum.</title>
        <authorList>
            <person name="van de Vossenberg B.T.L.H."/>
            <person name="Warris S."/>
            <person name="Nguyen H.D.T."/>
            <person name="van Gent-Pelzer M.P.E."/>
            <person name="Joly D.L."/>
            <person name="van de Geest H.C."/>
            <person name="Bonants P.J.M."/>
            <person name="Smith D.S."/>
            <person name="Levesque C.A."/>
            <person name="van der Lee T.A.J."/>
        </authorList>
    </citation>
    <scope>NUCLEOTIDE SEQUENCE [LARGE SCALE GENOMIC DNA]</scope>
    <source>
        <strain evidence="5 6">CBS 675.73</strain>
    </source>
</reference>
<organism evidence="5 6">
    <name type="scientific">Chytriomyces confervae</name>
    <dbReference type="NCBI Taxonomy" id="246404"/>
    <lineage>
        <taxon>Eukaryota</taxon>
        <taxon>Fungi</taxon>
        <taxon>Fungi incertae sedis</taxon>
        <taxon>Chytridiomycota</taxon>
        <taxon>Chytridiomycota incertae sedis</taxon>
        <taxon>Chytridiomycetes</taxon>
        <taxon>Chytridiales</taxon>
        <taxon>Chytriomycetaceae</taxon>
        <taxon>Chytriomyces</taxon>
    </lineage>
</organism>
<dbReference type="AlphaFoldDB" id="A0A507FAY5"/>